<reference evidence="3" key="2">
    <citation type="submission" date="2014-05" db="EMBL/GenBank/DDBJ databases">
        <title>Draft genome sequence of Virgibacillus massiliensis Vm-5.</title>
        <authorList>
            <person name="Khelaifia S."/>
            <person name="Croce O."/>
            <person name="Lagier J.C."/>
            <person name="Raoult D."/>
        </authorList>
    </citation>
    <scope>NUCLEOTIDE SEQUENCE [LARGE SCALE GENOMIC DNA]</scope>
    <source>
        <strain evidence="3">Vm-5</strain>
    </source>
</reference>
<dbReference type="PIRSF" id="PIRSF029895">
    <property type="entry name" value="SpoIV"/>
    <property type="match status" value="1"/>
</dbReference>
<dbReference type="AlphaFoldDB" id="A0A024QAV2"/>
<feature type="transmembrane region" description="Helical" evidence="1">
    <location>
        <begin position="91"/>
        <end position="110"/>
    </location>
</feature>
<comment type="caution">
    <text evidence="2">The sequence shown here is derived from an EMBL/GenBank/DDBJ whole genome shotgun (WGS) entry which is preliminary data.</text>
</comment>
<dbReference type="Proteomes" id="UP000028875">
    <property type="component" value="Unassembled WGS sequence"/>
</dbReference>
<accession>A0A024QAV2</accession>
<evidence type="ECO:0000313" key="3">
    <source>
        <dbReference type="Proteomes" id="UP000028875"/>
    </source>
</evidence>
<keyword evidence="1" id="KW-0472">Membrane</keyword>
<reference evidence="2 3" key="1">
    <citation type="submission" date="2014-03" db="EMBL/GenBank/DDBJ databases">
        <authorList>
            <person name="Urmite Genomes U."/>
        </authorList>
    </citation>
    <scope>NUCLEOTIDE SEQUENCE [LARGE SCALE GENOMIC DNA]</scope>
    <source>
        <strain evidence="2 3">Vm-5</strain>
    </source>
</reference>
<dbReference type="NCBIfam" id="TIGR02876">
    <property type="entry name" value="spore_yqfD"/>
    <property type="match status" value="1"/>
</dbReference>
<dbReference type="STRING" id="1462526.BN990_01924"/>
<keyword evidence="1" id="KW-1133">Transmembrane helix</keyword>
<dbReference type="InterPro" id="IPR010690">
    <property type="entry name" value="YqfD"/>
</dbReference>
<dbReference type="EMBL" id="CCDP010000001">
    <property type="protein sequence ID" value="CDQ39619.1"/>
    <property type="molecule type" value="Genomic_DNA"/>
</dbReference>
<evidence type="ECO:0000313" key="2">
    <source>
        <dbReference type="EMBL" id="CDQ39619.1"/>
    </source>
</evidence>
<dbReference type="Pfam" id="PF06898">
    <property type="entry name" value="YqfD"/>
    <property type="match status" value="1"/>
</dbReference>
<dbReference type="RefSeq" id="WP_021291080.1">
    <property type="nucleotide sequence ID" value="NZ_BNER01000002.1"/>
</dbReference>
<proteinExistence type="predicted"/>
<gene>
    <name evidence="2" type="ORF">BN990_01924</name>
</gene>
<sequence length="405" mass="46659">MKYIQESALTGYVTIAVTGEKPELFFQHCTSYGIRVWDVRKTKNDVCEGNIKVSDIKQIKQLRRRTQYKIRFKQRKGYPFFIRKLLGKKELLLGFFLSILLILFLSNILWEVKITGVPKDIEEKINKQLNQYGIHPGTWIFSLESPKEIQQQLLDDVPELLWVGIDQKGTTFYLEGVEKVVVKEEETPGPRNLIASKKGIIKNMYVTKGVPQVHVNDYVEPGDLLVSGNMGVNEEAEREDDEHKQVGYVAADGEIMATTWYEVKVSVPLQANTEQLTGNQEKKFHLGFGDFRVPIWGFGSTEFENTHREISEEPIRFFKWELPVKLIETLVSEKTYDKQKRTKNEAVEAGINQAKEELRLRLGPKARIVSEKVLHESLENGKVKLNLYMTVEENIVETQPLRQGD</sequence>
<name>A0A024QAV2_9BACI</name>
<dbReference type="eggNOG" id="COG0561">
    <property type="taxonomic scope" value="Bacteria"/>
</dbReference>
<evidence type="ECO:0000256" key="1">
    <source>
        <dbReference type="SAM" id="Phobius"/>
    </source>
</evidence>
<keyword evidence="1" id="KW-0812">Transmembrane</keyword>
<protein>
    <submittedName>
        <fullName evidence="2">Sporulation protein YqfD</fullName>
    </submittedName>
</protein>
<organism evidence="2 3">
    <name type="scientific">Virgibacillus massiliensis</name>
    <dbReference type="NCBI Taxonomy" id="1462526"/>
    <lineage>
        <taxon>Bacteria</taxon>
        <taxon>Bacillati</taxon>
        <taxon>Bacillota</taxon>
        <taxon>Bacilli</taxon>
        <taxon>Bacillales</taxon>
        <taxon>Bacillaceae</taxon>
        <taxon>Virgibacillus</taxon>
    </lineage>
</organism>
<keyword evidence="3" id="KW-1185">Reference proteome</keyword>
<dbReference type="OrthoDB" id="1640349at2"/>